<keyword evidence="2" id="KW-1185">Reference proteome</keyword>
<accession>A0A4C1SU55</accession>
<organism evidence="1 2">
    <name type="scientific">Eumeta variegata</name>
    <name type="common">Bagworm moth</name>
    <name type="synonym">Eumeta japonica</name>
    <dbReference type="NCBI Taxonomy" id="151549"/>
    <lineage>
        <taxon>Eukaryota</taxon>
        <taxon>Metazoa</taxon>
        <taxon>Ecdysozoa</taxon>
        <taxon>Arthropoda</taxon>
        <taxon>Hexapoda</taxon>
        <taxon>Insecta</taxon>
        <taxon>Pterygota</taxon>
        <taxon>Neoptera</taxon>
        <taxon>Endopterygota</taxon>
        <taxon>Lepidoptera</taxon>
        <taxon>Glossata</taxon>
        <taxon>Ditrysia</taxon>
        <taxon>Tineoidea</taxon>
        <taxon>Psychidae</taxon>
        <taxon>Oiketicinae</taxon>
        <taxon>Eumeta</taxon>
    </lineage>
</organism>
<proteinExistence type="predicted"/>
<reference evidence="1 2" key="1">
    <citation type="journal article" date="2019" name="Commun. Biol.">
        <title>The bagworm genome reveals a unique fibroin gene that provides high tensile strength.</title>
        <authorList>
            <person name="Kono N."/>
            <person name="Nakamura H."/>
            <person name="Ohtoshi R."/>
            <person name="Tomita M."/>
            <person name="Numata K."/>
            <person name="Arakawa K."/>
        </authorList>
    </citation>
    <scope>NUCLEOTIDE SEQUENCE [LARGE SCALE GENOMIC DNA]</scope>
</reference>
<protein>
    <submittedName>
        <fullName evidence="1">Uncharacterized protein</fullName>
    </submittedName>
</protein>
<dbReference type="Proteomes" id="UP000299102">
    <property type="component" value="Unassembled WGS sequence"/>
</dbReference>
<dbReference type="EMBL" id="BGZK01000015">
    <property type="protein sequence ID" value="GBP04867.1"/>
    <property type="molecule type" value="Genomic_DNA"/>
</dbReference>
<sequence>MEEAASKLVITHCYEMRGSEIENQWNTCRRSHFTCKRTDSRNNTQLLRASTLVHMSHLIHKINPFKNEIVSRAGSNLTARRLLPTYDLHDDLEFPISLLPVLSQALKGLSDIGRVLALRTTDAKRNNNIILYSVALVTRRVPQDVGNTGRRSKLASRRRAGSFSRRRRVPLTSECDYILARKLIHDQDITLQYSLIKSAKTYPNSKVVLHHDNAPKSSAKISLEICDLPAPKRLWTGSERPLKTTLREIRRLLFTMVPKDVKITRFRDVGVINARLGCNSSLRTSRRNVQIRSDLPQDLDQAHPRGARSCTRRGVCREDDADMHRPRLH</sequence>
<gene>
    <name evidence="1" type="ORF">EVAR_3765_1</name>
</gene>
<name>A0A4C1SU55_EUMVA</name>
<comment type="caution">
    <text evidence="1">The sequence shown here is derived from an EMBL/GenBank/DDBJ whole genome shotgun (WGS) entry which is preliminary data.</text>
</comment>
<dbReference type="AlphaFoldDB" id="A0A4C1SU55"/>
<evidence type="ECO:0000313" key="2">
    <source>
        <dbReference type="Proteomes" id="UP000299102"/>
    </source>
</evidence>
<evidence type="ECO:0000313" key="1">
    <source>
        <dbReference type="EMBL" id="GBP04867.1"/>
    </source>
</evidence>